<feature type="domain" description="Helix-turn-helix" evidence="1">
    <location>
        <begin position="9"/>
        <end position="58"/>
    </location>
</feature>
<name>A0ABW9KIA1_9BACT</name>
<sequence length="73" mass="8084">MRSETVDTLLTAPIVAKMLGTSTRSVRHMVRDRQLKPLRLPHVRGFRFQRSAVQQLIDSAVDTSGAHKCALGA</sequence>
<gene>
    <name evidence="2" type="ORF">ACK2TP_04165</name>
</gene>
<keyword evidence="3" id="KW-1185">Reference proteome</keyword>
<dbReference type="RefSeq" id="WP_263413507.1">
    <property type="nucleotide sequence ID" value="NZ_BAABBH010000001.1"/>
</dbReference>
<reference evidence="2 3" key="1">
    <citation type="submission" date="2024-12" db="EMBL/GenBank/DDBJ databases">
        <authorList>
            <person name="Lee Y."/>
        </authorList>
    </citation>
    <scope>NUCLEOTIDE SEQUENCE [LARGE SCALE GENOMIC DNA]</scope>
    <source>
        <strain evidence="2 3">03SUJ4</strain>
    </source>
</reference>
<dbReference type="InterPro" id="IPR041657">
    <property type="entry name" value="HTH_17"/>
</dbReference>
<accession>A0ABW9KIA1</accession>
<dbReference type="Pfam" id="PF12728">
    <property type="entry name" value="HTH_17"/>
    <property type="match status" value="1"/>
</dbReference>
<proteinExistence type="predicted"/>
<evidence type="ECO:0000313" key="3">
    <source>
        <dbReference type="Proteomes" id="UP001634747"/>
    </source>
</evidence>
<comment type="caution">
    <text evidence="2">The sequence shown here is derived from an EMBL/GenBank/DDBJ whole genome shotgun (WGS) entry which is preliminary data.</text>
</comment>
<dbReference type="EMBL" id="JBJYXY010000001">
    <property type="protein sequence ID" value="MFN2974948.1"/>
    <property type="molecule type" value="Genomic_DNA"/>
</dbReference>
<evidence type="ECO:0000313" key="2">
    <source>
        <dbReference type="EMBL" id="MFN2974948.1"/>
    </source>
</evidence>
<dbReference type="Proteomes" id="UP001634747">
    <property type="component" value="Unassembled WGS sequence"/>
</dbReference>
<protein>
    <submittedName>
        <fullName evidence="2">Helix-turn-helix transcriptional regulator</fullName>
    </submittedName>
</protein>
<organism evidence="2 3">
    <name type="scientific">Terriglobus aquaticus</name>
    <dbReference type="NCBI Taxonomy" id="940139"/>
    <lineage>
        <taxon>Bacteria</taxon>
        <taxon>Pseudomonadati</taxon>
        <taxon>Acidobacteriota</taxon>
        <taxon>Terriglobia</taxon>
        <taxon>Terriglobales</taxon>
        <taxon>Acidobacteriaceae</taxon>
        <taxon>Terriglobus</taxon>
    </lineage>
</organism>
<evidence type="ECO:0000259" key="1">
    <source>
        <dbReference type="Pfam" id="PF12728"/>
    </source>
</evidence>